<dbReference type="SUPFAM" id="SSF58104">
    <property type="entry name" value="Methyl-accepting chemotaxis protein (MCP) signaling domain"/>
    <property type="match status" value="1"/>
</dbReference>
<dbReference type="Pfam" id="PF00672">
    <property type="entry name" value="HAMP"/>
    <property type="match status" value="1"/>
</dbReference>
<dbReference type="SMART" id="SM00304">
    <property type="entry name" value="HAMP"/>
    <property type="match status" value="2"/>
</dbReference>
<comment type="subcellular location">
    <subcellularLocation>
        <location evidence="1">Membrane</location>
        <topology evidence="1">Multi-pass membrane protein</topology>
    </subcellularLocation>
</comment>
<dbReference type="RefSeq" id="WP_289409725.1">
    <property type="nucleotide sequence ID" value="NZ_JAUCDY010000002.1"/>
</dbReference>
<dbReference type="Proteomes" id="UP001241056">
    <property type="component" value="Unassembled WGS sequence"/>
</dbReference>
<dbReference type="InterPro" id="IPR004089">
    <property type="entry name" value="MCPsignal_dom"/>
</dbReference>
<evidence type="ECO:0000256" key="2">
    <source>
        <dbReference type="ARBA" id="ARBA00022692"/>
    </source>
</evidence>
<dbReference type="Pfam" id="PF12729">
    <property type="entry name" value="4HB_MCP_1"/>
    <property type="match status" value="1"/>
</dbReference>
<evidence type="ECO:0000259" key="8">
    <source>
        <dbReference type="PROSITE" id="PS50111"/>
    </source>
</evidence>
<dbReference type="CDD" id="cd06225">
    <property type="entry name" value="HAMP"/>
    <property type="match status" value="1"/>
</dbReference>
<evidence type="ECO:0000256" key="1">
    <source>
        <dbReference type="ARBA" id="ARBA00004141"/>
    </source>
</evidence>
<dbReference type="InterPro" id="IPR003660">
    <property type="entry name" value="HAMP_dom"/>
</dbReference>
<name>A0ABT7SM26_9GAMM</name>
<evidence type="ECO:0000256" key="6">
    <source>
        <dbReference type="ARBA" id="ARBA00029447"/>
    </source>
</evidence>
<sequence>MLNKLSLQARMLLLMCVALALFIVLGLAALLGIGQINQSLDGVYREHMVPTSLVNQIATNIEAERTQLLLMLQHDPESAFLELHNHPISMHTDAINEVRSQTKQLNTQLEAIALDPNEQEIMRTVNQYLANMQQVIDSSLTLMARHNFYQANELLLTQVNPAVTAATLEINKLTQSLLSDAQQEYIYAEQQYKKILQLFVTLLLVGGATIMFLTQRVVCSIRQAVKLISTATTQMAEGDTTVRVNYEAQDELRTIAVSFNQMGEQMQSALRGVDSATNQLASASEETSVVTENTSQSMRKQQNEVSQVAAAMHEMHATAHEVARSASQAAEAAQHADGEAATARQVSLQTIEVIESLAEAVEHATTVITTLVKDSDEIGGVLDVIRSIADQTNLLALNAAIEAARAGEAGRGFAVVADEVRTLASRTQQSTSEINDMIARLQTSANQAFTAMETGRSKAKLGVEQTVKGTASLESIIQAVAVINDMSAQIASAAEEQSSVSEEMTRSITAINDLTSETTDGALQTTEASQEVARLATALQDLVRRFRT</sequence>
<dbReference type="InterPro" id="IPR024478">
    <property type="entry name" value="HlyB_4HB_MCP"/>
</dbReference>
<reference evidence="10 11" key="1">
    <citation type="submission" date="2023-06" db="EMBL/GenBank/DDBJ databases">
        <title>Thiopseudomonas sp. CY1220 draft genome sequence.</title>
        <authorList>
            <person name="Zhao G."/>
            <person name="An M."/>
        </authorList>
    </citation>
    <scope>NUCLEOTIDE SEQUENCE [LARGE SCALE GENOMIC DNA]</scope>
    <source>
        <strain evidence="10 11">CY1220</strain>
    </source>
</reference>
<keyword evidence="11" id="KW-1185">Reference proteome</keyword>
<dbReference type="PANTHER" id="PTHR32089:SF119">
    <property type="entry name" value="METHYL-ACCEPTING CHEMOTAXIS PROTEIN CTPL"/>
    <property type="match status" value="1"/>
</dbReference>
<comment type="caution">
    <text evidence="10">The sequence shown here is derived from an EMBL/GenBank/DDBJ whole genome shotgun (WGS) entry which is preliminary data.</text>
</comment>
<evidence type="ECO:0000313" key="11">
    <source>
        <dbReference type="Proteomes" id="UP001241056"/>
    </source>
</evidence>
<evidence type="ECO:0000256" key="7">
    <source>
        <dbReference type="PROSITE-ProRule" id="PRU00284"/>
    </source>
</evidence>
<keyword evidence="4" id="KW-0472">Membrane</keyword>
<dbReference type="InterPro" id="IPR004090">
    <property type="entry name" value="Chemotax_Me-accpt_rcpt"/>
</dbReference>
<dbReference type="Gene3D" id="1.10.287.950">
    <property type="entry name" value="Methyl-accepting chemotaxis protein"/>
    <property type="match status" value="1"/>
</dbReference>
<evidence type="ECO:0000313" key="10">
    <source>
        <dbReference type="EMBL" id="MDM7857074.1"/>
    </source>
</evidence>
<gene>
    <name evidence="10" type="ORF">QEZ41_02090</name>
</gene>
<dbReference type="PRINTS" id="PR00260">
    <property type="entry name" value="CHEMTRNSDUCR"/>
</dbReference>
<dbReference type="PANTHER" id="PTHR32089">
    <property type="entry name" value="METHYL-ACCEPTING CHEMOTAXIS PROTEIN MCPB"/>
    <property type="match status" value="1"/>
</dbReference>
<comment type="similarity">
    <text evidence="6">Belongs to the methyl-accepting chemotaxis (MCP) protein family.</text>
</comment>
<proteinExistence type="inferred from homology"/>
<protein>
    <submittedName>
        <fullName evidence="10">Methyl-accepting chemotaxis protein</fullName>
    </submittedName>
</protein>
<feature type="domain" description="Methyl-accepting transducer" evidence="8">
    <location>
        <begin position="276"/>
        <end position="512"/>
    </location>
</feature>
<keyword evidence="5 7" id="KW-0807">Transducer</keyword>
<keyword evidence="3" id="KW-1133">Transmembrane helix</keyword>
<dbReference type="PROSITE" id="PS50885">
    <property type="entry name" value="HAMP"/>
    <property type="match status" value="1"/>
</dbReference>
<evidence type="ECO:0000256" key="3">
    <source>
        <dbReference type="ARBA" id="ARBA00022989"/>
    </source>
</evidence>
<organism evidence="10 11">
    <name type="scientific">Thiopseudomonas acetoxidans</name>
    <dbReference type="NCBI Taxonomy" id="3041622"/>
    <lineage>
        <taxon>Bacteria</taxon>
        <taxon>Pseudomonadati</taxon>
        <taxon>Pseudomonadota</taxon>
        <taxon>Gammaproteobacteria</taxon>
        <taxon>Pseudomonadales</taxon>
        <taxon>Pseudomonadaceae</taxon>
        <taxon>Thiopseudomonas</taxon>
    </lineage>
</organism>
<keyword evidence="2" id="KW-0812">Transmembrane</keyword>
<evidence type="ECO:0000256" key="4">
    <source>
        <dbReference type="ARBA" id="ARBA00023136"/>
    </source>
</evidence>
<evidence type="ECO:0000256" key="5">
    <source>
        <dbReference type="ARBA" id="ARBA00023224"/>
    </source>
</evidence>
<feature type="domain" description="HAMP" evidence="9">
    <location>
        <begin position="219"/>
        <end position="271"/>
    </location>
</feature>
<dbReference type="SMART" id="SM00283">
    <property type="entry name" value="MA"/>
    <property type="match status" value="1"/>
</dbReference>
<accession>A0ABT7SM26</accession>
<evidence type="ECO:0000259" key="9">
    <source>
        <dbReference type="PROSITE" id="PS50885"/>
    </source>
</evidence>
<dbReference type="PROSITE" id="PS50111">
    <property type="entry name" value="CHEMOTAXIS_TRANSDUC_2"/>
    <property type="match status" value="1"/>
</dbReference>
<dbReference type="EMBL" id="JAUCDY010000002">
    <property type="protein sequence ID" value="MDM7857074.1"/>
    <property type="molecule type" value="Genomic_DNA"/>
</dbReference>
<dbReference type="Pfam" id="PF00015">
    <property type="entry name" value="MCPsignal"/>
    <property type="match status" value="1"/>
</dbReference>